<dbReference type="InterPro" id="IPR029016">
    <property type="entry name" value="GAF-like_dom_sf"/>
</dbReference>
<proteinExistence type="predicted"/>
<evidence type="ECO:0000313" key="4">
    <source>
        <dbReference type="EMBL" id="SFD85616.1"/>
    </source>
</evidence>
<protein>
    <recommendedName>
        <fullName evidence="2">histidine kinase</fullName>
        <ecNumber evidence="2">2.7.13.3</ecNumber>
    </recommendedName>
</protein>
<dbReference type="EMBL" id="FOMW01000003">
    <property type="protein sequence ID" value="SFD85616.1"/>
    <property type="molecule type" value="Genomic_DNA"/>
</dbReference>
<evidence type="ECO:0000313" key="5">
    <source>
        <dbReference type="Proteomes" id="UP000198977"/>
    </source>
</evidence>
<dbReference type="Gene3D" id="3.30.565.10">
    <property type="entry name" value="Histidine kinase-like ATPase, C-terminal domain"/>
    <property type="match status" value="1"/>
</dbReference>
<dbReference type="InterPro" id="IPR005467">
    <property type="entry name" value="His_kinase_dom"/>
</dbReference>
<organism evidence="4 5">
    <name type="scientific">Sulfitobacter brevis</name>
    <dbReference type="NCBI Taxonomy" id="74348"/>
    <lineage>
        <taxon>Bacteria</taxon>
        <taxon>Pseudomonadati</taxon>
        <taxon>Pseudomonadota</taxon>
        <taxon>Alphaproteobacteria</taxon>
        <taxon>Rhodobacterales</taxon>
        <taxon>Roseobacteraceae</taxon>
        <taxon>Sulfitobacter</taxon>
    </lineage>
</organism>
<name>A0A1I1VRH2_9RHOB</name>
<dbReference type="CDD" id="cd00082">
    <property type="entry name" value="HisKA"/>
    <property type="match status" value="1"/>
</dbReference>
<keyword evidence="4" id="KW-0808">Transferase</keyword>
<dbReference type="PANTHER" id="PTHR43102:SF2">
    <property type="entry name" value="GAF DOMAIN-CONTAINING PROTEIN"/>
    <property type="match status" value="1"/>
</dbReference>
<dbReference type="Pfam" id="PF01590">
    <property type="entry name" value="GAF"/>
    <property type="match status" value="1"/>
</dbReference>
<dbReference type="GO" id="GO:0000155">
    <property type="term" value="F:phosphorelay sensor kinase activity"/>
    <property type="evidence" value="ECO:0007669"/>
    <property type="project" value="InterPro"/>
</dbReference>
<evidence type="ECO:0000256" key="2">
    <source>
        <dbReference type="ARBA" id="ARBA00012438"/>
    </source>
</evidence>
<evidence type="ECO:0000259" key="3">
    <source>
        <dbReference type="PROSITE" id="PS50109"/>
    </source>
</evidence>
<dbReference type="InterPro" id="IPR036097">
    <property type="entry name" value="HisK_dim/P_sf"/>
</dbReference>
<dbReference type="OrthoDB" id="9795133at2"/>
<keyword evidence="5" id="KW-1185">Reference proteome</keyword>
<dbReference type="EC" id="2.7.13.3" evidence="2"/>
<dbReference type="SUPFAM" id="SSF55781">
    <property type="entry name" value="GAF domain-like"/>
    <property type="match status" value="1"/>
</dbReference>
<dbReference type="InterPro" id="IPR003018">
    <property type="entry name" value="GAF"/>
</dbReference>
<dbReference type="SMART" id="SM00388">
    <property type="entry name" value="HisKA"/>
    <property type="match status" value="1"/>
</dbReference>
<dbReference type="Gene3D" id="3.30.450.40">
    <property type="match status" value="1"/>
</dbReference>
<dbReference type="AlphaFoldDB" id="A0A1I1VRH2"/>
<dbReference type="Gene3D" id="1.10.287.130">
    <property type="match status" value="1"/>
</dbReference>
<keyword evidence="4" id="KW-0418">Kinase</keyword>
<dbReference type="Pfam" id="PF00512">
    <property type="entry name" value="HisKA"/>
    <property type="match status" value="1"/>
</dbReference>
<comment type="catalytic activity">
    <reaction evidence="1">
        <text>ATP + protein L-histidine = ADP + protein N-phospho-L-histidine.</text>
        <dbReference type="EC" id="2.7.13.3"/>
    </reaction>
</comment>
<dbReference type="InterPro" id="IPR003661">
    <property type="entry name" value="HisK_dim/P_dom"/>
</dbReference>
<dbReference type="SMART" id="SM00065">
    <property type="entry name" value="GAF"/>
    <property type="match status" value="1"/>
</dbReference>
<dbReference type="SMART" id="SM00387">
    <property type="entry name" value="HATPase_c"/>
    <property type="match status" value="1"/>
</dbReference>
<evidence type="ECO:0000256" key="1">
    <source>
        <dbReference type="ARBA" id="ARBA00000085"/>
    </source>
</evidence>
<feature type="domain" description="Histidine kinase" evidence="3">
    <location>
        <begin position="182"/>
        <end position="397"/>
    </location>
</feature>
<dbReference type="SUPFAM" id="SSF55874">
    <property type="entry name" value="ATPase domain of HSP90 chaperone/DNA topoisomerase II/histidine kinase"/>
    <property type="match status" value="1"/>
</dbReference>
<dbReference type="Proteomes" id="UP000198977">
    <property type="component" value="Unassembled WGS sequence"/>
</dbReference>
<dbReference type="SUPFAM" id="SSF47384">
    <property type="entry name" value="Homodimeric domain of signal transducing histidine kinase"/>
    <property type="match status" value="1"/>
</dbReference>
<dbReference type="InterPro" id="IPR003594">
    <property type="entry name" value="HATPase_dom"/>
</dbReference>
<dbReference type="Pfam" id="PF02518">
    <property type="entry name" value="HATPase_c"/>
    <property type="match status" value="1"/>
</dbReference>
<sequence length="400" mass="43536">MKTFPVPFNEDSRVMAVQNVPGLTRENEVLFDTLCMAAKRLFDCPIAHISVVEENTQWYKSVVGIELEEMPKNNSFCTHTIMAGTPMVVPDLSLDPKFKDHPMVAEGGPQARFYAGVPLILSSGFRFGSLCVLDFVAHAAPSEKDLDILTELGRAVVAALEKAPAQAAAPPPTSSQDTFLTLVGHELRTPLTIIHGSIRMLDTRLEGEINKKLSQSAIKSSDHLSKLIATILEFSDMRTGELRLKEETTNLAELARDIADDHTTAAEAGGKTFHVPVCDLPAAILADKAHIKICLISLLMNSVLHGGDIISLYIGQNHDGDIELRVNDNGKIDESVELSELYKPFIVGGDVERRGTGGGLGLGLPLTRRLVELHGGEFEVIVDEAGTTACMRLPKWRLRG</sequence>
<dbReference type="PROSITE" id="PS50109">
    <property type="entry name" value="HIS_KIN"/>
    <property type="match status" value="1"/>
</dbReference>
<reference evidence="5" key="1">
    <citation type="submission" date="2016-10" db="EMBL/GenBank/DDBJ databases">
        <authorList>
            <person name="Varghese N."/>
            <person name="Submissions S."/>
        </authorList>
    </citation>
    <scope>NUCLEOTIDE SEQUENCE [LARGE SCALE GENOMIC DNA]</scope>
    <source>
        <strain evidence="5">DSM 11443</strain>
    </source>
</reference>
<accession>A0A1I1VRH2</accession>
<dbReference type="InterPro" id="IPR036890">
    <property type="entry name" value="HATPase_C_sf"/>
</dbReference>
<dbReference type="STRING" id="74348.SAMN04488523_103104"/>
<dbReference type="PANTHER" id="PTHR43102">
    <property type="entry name" value="SLR1143 PROTEIN"/>
    <property type="match status" value="1"/>
</dbReference>
<gene>
    <name evidence="4" type="ORF">SAMN04488523_103104</name>
</gene>